<proteinExistence type="predicted"/>
<dbReference type="Proteomes" id="UP001148018">
    <property type="component" value="Unassembled WGS sequence"/>
</dbReference>
<keyword evidence="2" id="KW-1185">Reference proteome</keyword>
<dbReference type="EMBL" id="JANIIK010000043">
    <property type="protein sequence ID" value="KAJ3605480.1"/>
    <property type="molecule type" value="Genomic_DNA"/>
</dbReference>
<name>A0A9Q0EHC2_9TELE</name>
<sequence>MAWRTEGGDTLSGLMRGRDRYQPEAWRTEGGDTLSGLMAWRTEGGDTLSGLMAWRTEVERPTGLRVEGVRYQA</sequence>
<evidence type="ECO:0000313" key="1">
    <source>
        <dbReference type="EMBL" id="KAJ3605480.1"/>
    </source>
</evidence>
<protein>
    <submittedName>
        <fullName evidence="1">Uncharacterized protein</fullName>
    </submittedName>
</protein>
<accession>A0A9Q0EHC2</accession>
<dbReference type="AlphaFoldDB" id="A0A9Q0EHC2"/>
<evidence type="ECO:0000313" key="2">
    <source>
        <dbReference type="Proteomes" id="UP001148018"/>
    </source>
</evidence>
<comment type="caution">
    <text evidence="1">The sequence shown here is derived from an EMBL/GenBank/DDBJ whole genome shotgun (WGS) entry which is preliminary data.</text>
</comment>
<organism evidence="1 2">
    <name type="scientific">Muraenolepis orangiensis</name>
    <name type="common">Patagonian moray cod</name>
    <dbReference type="NCBI Taxonomy" id="630683"/>
    <lineage>
        <taxon>Eukaryota</taxon>
        <taxon>Metazoa</taxon>
        <taxon>Chordata</taxon>
        <taxon>Craniata</taxon>
        <taxon>Vertebrata</taxon>
        <taxon>Euteleostomi</taxon>
        <taxon>Actinopterygii</taxon>
        <taxon>Neopterygii</taxon>
        <taxon>Teleostei</taxon>
        <taxon>Neoteleostei</taxon>
        <taxon>Acanthomorphata</taxon>
        <taxon>Zeiogadaria</taxon>
        <taxon>Gadariae</taxon>
        <taxon>Gadiformes</taxon>
        <taxon>Muraenolepidoidei</taxon>
        <taxon>Muraenolepididae</taxon>
        <taxon>Muraenolepis</taxon>
    </lineage>
</organism>
<reference evidence="1" key="1">
    <citation type="submission" date="2022-07" db="EMBL/GenBank/DDBJ databases">
        <title>Chromosome-level genome of Muraenolepis orangiensis.</title>
        <authorList>
            <person name="Kim J."/>
        </authorList>
    </citation>
    <scope>NUCLEOTIDE SEQUENCE</scope>
    <source>
        <strain evidence="1">KU_S4_2022</strain>
        <tissue evidence="1">Muscle</tissue>
    </source>
</reference>
<gene>
    <name evidence="1" type="ORF">NHX12_027526</name>
</gene>